<dbReference type="KEGG" id="bor:COCMIDRAFT_109701"/>
<dbReference type="Proteomes" id="UP000054032">
    <property type="component" value="Unassembled WGS sequence"/>
</dbReference>
<feature type="region of interest" description="Disordered" evidence="1">
    <location>
        <begin position="22"/>
        <end position="60"/>
    </location>
</feature>
<gene>
    <name evidence="2" type="ORF">COCMIDRAFT_109701</name>
</gene>
<sequence>MTVDDSNPKFCTYCAVQAHRSPLKVHSTQSSKQPKSDHLPTQPHLYFPPEHPPPLPPIKTPTKTKIQTTQNTTQKPFTPSYPIHKRAHTQTLFASPSPSFPFIPRHFPFLPLPLPHATPIQSPTQLNPNQDPKILHLAANPPPEKPRDLKRALLHTHTHTHTHTRARRSRPENRLILDGWVRSCVCVCVCVPPPPPSPRAARTTSPT</sequence>
<organism evidence="2 3">
    <name type="scientific">Bipolaris oryzae ATCC 44560</name>
    <dbReference type="NCBI Taxonomy" id="930090"/>
    <lineage>
        <taxon>Eukaryota</taxon>
        <taxon>Fungi</taxon>
        <taxon>Dikarya</taxon>
        <taxon>Ascomycota</taxon>
        <taxon>Pezizomycotina</taxon>
        <taxon>Dothideomycetes</taxon>
        <taxon>Pleosporomycetidae</taxon>
        <taxon>Pleosporales</taxon>
        <taxon>Pleosporineae</taxon>
        <taxon>Pleosporaceae</taxon>
        <taxon>Bipolaris</taxon>
    </lineage>
</organism>
<evidence type="ECO:0000313" key="3">
    <source>
        <dbReference type="Proteomes" id="UP000054032"/>
    </source>
</evidence>
<name>W6YLJ9_COCMI</name>
<dbReference type="HOGENOM" id="CLU_1326172_0_0_1"/>
<proteinExistence type="predicted"/>
<protein>
    <submittedName>
        <fullName evidence="2">Uncharacterized protein</fullName>
    </submittedName>
</protein>
<dbReference type="RefSeq" id="XP_007693399.1">
    <property type="nucleotide sequence ID" value="XM_007695209.1"/>
</dbReference>
<reference evidence="2 3" key="1">
    <citation type="journal article" date="2013" name="PLoS Genet.">
        <title>Comparative genome structure, secondary metabolite, and effector coding capacity across Cochliobolus pathogens.</title>
        <authorList>
            <person name="Condon B.J."/>
            <person name="Leng Y."/>
            <person name="Wu D."/>
            <person name="Bushley K.E."/>
            <person name="Ohm R.A."/>
            <person name="Otillar R."/>
            <person name="Martin J."/>
            <person name="Schackwitz W."/>
            <person name="Grimwood J."/>
            <person name="MohdZainudin N."/>
            <person name="Xue C."/>
            <person name="Wang R."/>
            <person name="Manning V.A."/>
            <person name="Dhillon B."/>
            <person name="Tu Z.J."/>
            <person name="Steffenson B.J."/>
            <person name="Salamov A."/>
            <person name="Sun H."/>
            <person name="Lowry S."/>
            <person name="LaButti K."/>
            <person name="Han J."/>
            <person name="Copeland A."/>
            <person name="Lindquist E."/>
            <person name="Barry K."/>
            <person name="Schmutz J."/>
            <person name="Baker S.E."/>
            <person name="Ciuffetti L.M."/>
            <person name="Grigoriev I.V."/>
            <person name="Zhong S."/>
            <person name="Turgeon B.G."/>
        </authorList>
    </citation>
    <scope>NUCLEOTIDE SEQUENCE [LARGE SCALE GENOMIC DNA]</scope>
    <source>
        <strain evidence="2 3">ATCC 44560</strain>
    </source>
</reference>
<dbReference type="AlphaFoldDB" id="W6YLJ9"/>
<evidence type="ECO:0000313" key="2">
    <source>
        <dbReference type="EMBL" id="EUC40082.1"/>
    </source>
</evidence>
<dbReference type="EMBL" id="KI964200">
    <property type="protein sequence ID" value="EUC40082.1"/>
    <property type="molecule type" value="Genomic_DNA"/>
</dbReference>
<dbReference type="GeneID" id="19119485"/>
<feature type="compositionally biased region" description="Pro residues" evidence="1">
    <location>
        <begin position="49"/>
        <end position="59"/>
    </location>
</feature>
<keyword evidence="3" id="KW-1185">Reference proteome</keyword>
<evidence type="ECO:0000256" key="1">
    <source>
        <dbReference type="SAM" id="MobiDB-lite"/>
    </source>
</evidence>
<accession>W6YLJ9</accession>